<evidence type="ECO:0000313" key="1">
    <source>
        <dbReference type="EMBL" id="SHH22856.1"/>
    </source>
</evidence>
<accession>A0A1M5RA01</accession>
<dbReference type="EMBL" id="LT670817">
    <property type="protein sequence ID" value="SHH22856.1"/>
    <property type="molecule type" value="Genomic_DNA"/>
</dbReference>
<dbReference type="Proteomes" id="UP000189796">
    <property type="component" value="Chromosome I"/>
</dbReference>
<dbReference type="AlphaFoldDB" id="A0A1M5RA01"/>
<proteinExistence type="predicted"/>
<gene>
    <name evidence="1" type="ORF">SAMN05443248_4134</name>
</gene>
<evidence type="ECO:0000313" key="2">
    <source>
        <dbReference type="Proteomes" id="UP000189796"/>
    </source>
</evidence>
<sequence>MAQEKDVQRPELDLDAEARAALEEARAMPHGPERAQAMKKAGNLRNAADLLGKAYSKRGRPAKT</sequence>
<organism evidence="1 2">
    <name type="scientific">Bradyrhizobium erythrophlei</name>
    <dbReference type="NCBI Taxonomy" id="1437360"/>
    <lineage>
        <taxon>Bacteria</taxon>
        <taxon>Pseudomonadati</taxon>
        <taxon>Pseudomonadota</taxon>
        <taxon>Alphaproteobacteria</taxon>
        <taxon>Hyphomicrobiales</taxon>
        <taxon>Nitrobacteraceae</taxon>
        <taxon>Bradyrhizobium</taxon>
    </lineage>
</organism>
<name>A0A1M5RA01_9BRAD</name>
<reference evidence="1 2" key="1">
    <citation type="submission" date="2016-11" db="EMBL/GenBank/DDBJ databases">
        <authorList>
            <person name="Jaros S."/>
            <person name="Januszkiewicz K."/>
            <person name="Wedrychowicz H."/>
        </authorList>
    </citation>
    <scope>NUCLEOTIDE SEQUENCE [LARGE SCALE GENOMIC DNA]</scope>
    <source>
        <strain evidence="1 2">GAS138</strain>
    </source>
</reference>
<protein>
    <submittedName>
        <fullName evidence="1">Uncharacterized protein</fullName>
    </submittedName>
</protein>